<name>A0ABR1NYG9_DIAER</name>
<keyword evidence="5" id="KW-0560">Oxidoreductase</keyword>
<feature type="transmembrane region" description="Helical" evidence="8">
    <location>
        <begin position="12"/>
        <end position="31"/>
    </location>
</feature>
<dbReference type="PRINTS" id="PR00385">
    <property type="entry name" value="P450"/>
</dbReference>
<dbReference type="EMBL" id="JAKNSF020000076">
    <property type="protein sequence ID" value="KAK7720343.1"/>
    <property type="molecule type" value="Genomic_DNA"/>
</dbReference>
<organism evidence="9 10">
    <name type="scientific">Diaporthe eres</name>
    <name type="common">Phomopsis oblonga</name>
    <dbReference type="NCBI Taxonomy" id="83184"/>
    <lineage>
        <taxon>Eukaryota</taxon>
        <taxon>Fungi</taxon>
        <taxon>Dikarya</taxon>
        <taxon>Ascomycota</taxon>
        <taxon>Pezizomycotina</taxon>
        <taxon>Sordariomycetes</taxon>
        <taxon>Sordariomycetidae</taxon>
        <taxon>Diaporthales</taxon>
        <taxon>Diaporthaceae</taxon>
        <taxon>Diaporthe</taxon>
        <taxon>Diaporthe eres species complex</taxon>
    </lineage>
</organism>
<accession>A0ABR1NYG9</accession>
<dbReference type="Pfam" id="PF00067">
    <property type="entry name" value="p450"/>
    <property type="match status" value="1"/>
</dbReference>
<keyword evidence="8" id="KW-0472">Membrane</keyword>
<keyword evidence="8" id="KW-1133">Transmembrane helix</keyword>
<evidence type="ECO:0000256" key="1">
    <source>
        <dbReference type="ARBA" id="ARBA00001971"/>
    </source>
</evidence>
<evidence type="ECO:0000256" key="3">
    <source>
        <dbReference type="ARBA" id="ARBA00022617"/>
    </source>
</evidence>
<dbReference type="InterPro" id="IPR001128">
    <property type="entry name" value="Cyt_P450"/>
</dbReference>
<dbReference type="PANTHER" id="PTHR24305">
    <property type="entry name" value="CYTOCHROME P450"/>
    <property type="match status" value="1"/>
</dbReference>
<dbReference type="PANTHER" id="PTHR24305:SF77">
    <property type="entry name" value="CYTOCHROME P450 MONOOXYGENASE"/>
    <property type="match status" value="1"/>
</dbReference>
<keyword evidence="10" id="KW-1185">Reference proteome</keyword>
<gene>
    <name evidence="9" type="ORF">SLS63_009890</name>
</gene>
<sequence length="466" mass="52586">MLNIAQFHLEQPHTIAAALGALLLALILSTLNTWRRLRHIPGPTLSWLWSSWLIRNAVTGATSPNSRDLARYGSLVRMGPNAVATDDPEVVRRMSRSPYRKDAWYTGFRLDNGKDNILTTLDPALHDRIKAKTAYAMAGKDGVDLESGIDAQIGRLLGTIRSKHLATKEQHRIVDLAPLARFFTADAFTCLLFGKEFGFIGADDLYDVAKLNDQVMALIITKQLVEERFQKGQVDKQDILGSFMRNGLNLDECYRQCLMFLFAGGDTTASSLRGILMFTMVTPRVYQRLKQTIRKAVASGDISSPITVAQAKRLPYLTAVIYEGIRLRPAGTLGHPKVVPPEGETIEGLFVPGKTAVYVNWIAMLLRKDIFGDDAEMFRPERYLECSNEKRVELERTVEMAFGAGRYQCSGKIIALAEIYKVVFELFRHFDFQLVDPNNLWEEQSWVNWTHHKMMVKITEDNDVQA</sequence>
<evidence type="ECO:0000313" key="9">
    <source>
        <dbReference type="EMBL" id="KAK7720343.1"/>
    </source>
</evidence>
<evidence type="ECO:0000256" key="5">
    <source>
        <dbReference type="ARBA" id="ARBA00023002"/>
    </source>
</evidence>
<evidence type="ECO:0000256" key="4">
    <source>
        <dbReference type="ARBA" id="ARBA00022723"/>
    </source>
</evidence>
<evidence type="ECO:0000256" key="7">
    <source>
        <dbReference type="ARBA" id="ARBA00023033"/>
    </source>
</evidence>
<evidence type="ECO:0000256" key="2">
    <source>
        <dbReference type="ARBA" id="ARBA00010617"/>
    </source>
</evidence>
<evidence type="ECO:0000256" key="8">
    <source>
        <dbReference type="SAM" id="Phobius"/>
    </source>
</evidence>
<protein>
    <recommendedName>
        <fullName evidence="11">Cytochrome P450</fullName>
    </recommendedName>
</protein>
<dbReference type="InterPro" id="IPR036396">
    <property type="entry name" value="Cyt_P450_sf"/>
</dbReference>
<keyword evidence="6" id="KW-0408">Iron</keyword>
<evidence type="ECO:0000256" key="6">
    <source>
        <dbReference type="ARBA" id="ARBA00023004"/>
    </source>
</evidence>
<keyword evidence="4" id="KW-0479">Metal-binding</keyword>
<dbReference type="InterPro" id="IPR050121">
    <property type="entry name" value="Cytochrome_P450_monoxygenase"/>
</dbReference>
<keyword evidence="8" id="KW-0812">Transmembrane</keyword>
<comment type="caution">
    <text evidence="9">The sequence shown here is derived from an EMBL/GenBank/DDBJ whole genome shotgun (WGS) entry which is preliminary data.</text>
</comment>
<dbReference type="Gene3D" id="1.10.630.10">
    <property type="entry name" value="Cytochrome P450"/>
    <property type="match status" value="1"/>
</dbReference>
<dbReference type="InterPro" id="IPR002401">
    <property type="entry name" value="Cyt_P450_E_grp-I"/>
</dbReference>
<dbReference type="PRINTS" id="PR00463">
    <property type="entry name" value="EP450I"/>
</dbReference>
<evidence type="ECO:0008006" key="11">
    <source>
        <dbReference type="Google" id="ProtNLM"/>
    </source>
</evidence>
<comment type="cofactor">
    <cofactor evidence="1">
        <name>heme</name>
        <dbReference type="ChEBI" id="CHEBI:30413"/>
    </cofactor>
</comment>
<evidence type="ECO:0000313" key="10">
    <source>
        <dbReference type="Proteomes" id="UP001430848"/>
    </source>
</evidence>
<reference evidence="9 10" key="1">
    <citation type="submission" date="2024-02" db="EMBL/GenBank/DDBJ databases">
        <title>De novo assembly and annotation of 12 fungi associated with fruit tree decline syndrome in Ontario, Canada.</title>
        <authorList>
            <person name="Sulman M."/>
            <person name="Ellouze W."/>
            <person name="Ilyukhin E."/>
        </authorList>
    </citation>
    <scope>NUCLEOTIDE SEQUENCE [LARGE SCALE GENOMIC DNA]</scope>
    <source>
        <strain evidence="9 10">M169</strain>
    </source>
</reference>
<proteinExistence type="inferred from homology"/>
<keyword evidence="7" id="KW-0503">Monooxygenase</keyword>
<comment type="similarity">
    <text evidence="2">Belongs to the cytochrome P450 family.</text>
</comment>
<dbReference type="SUPFAM" id="SSF48264">
    <property type="entry name" value="Cytochrome P450"/>
    <property type="match status" value="1"/>
</dbReference>
<keyword evidence="3" id="KW-0349">Heme</keyword>
<dbReference type="Proteomes" id="UP001430848">
    <property type="component" value="Unassembled WGS sequence"/>
</dbReference>